<dbReference type="InterPro" id="IPR011527">
    <property type="entry name" value="ABC1_TM_dom"/>
</dbReference>
<evidence type="ECO:0000256" key="6">
    <source>
        <dbReference type="ARBA" id="ARBA00022840"/>
    </source>
</evidence>
<keyword evidence="7 10" id="KW-1133">Transmembrane helix</keyword>
<dbReference type="GO" id="GO:0016887">
    <property type="term" value="F:ATP hydrolysis activity"/>
    <property type="evidence" value="ECO:0007669"/>
    <property type="project" value="InterPro"/>
</dbReference>
<evidence type="ECO:0000256" key="2">
    <source>
        <dbReference type="ARBA" id="ARBA00022448"/>
    </source>
</evidence>
<dbReference type="GO" id="GO:0005524">
    <property type="term" value="F:ATP binding"/>
    <property type="evidence" value="ECO:0007669"/>
    <property type="project" value="UniProtKB-KW"/>
</dbReference>
<dbReference type="InterPro" id="IPR036640">
    <property type="entry name" value="ABC1_TM_sf"/>
</dbReference>
<evidence type="ECO:0000259" key="11">
    <source>
        <dbReference type="PROSITE" id="PS50929"/>
    </source>
</evidence>
<dbReference type="FunFam" id="3.40.50.300:FF:003838">
    <property type="entry name" value="ATP-dependent bile acid permease, putative"/>
    <property type="match status" value="1"/>
</dbReference>
<feature type="transmembrane region" description="Helical" evidence="10">
    <location>
        <begin position="240"/>
        <end position="259"/>
    </location>
</feature>
<proteinExistence type="predicted"/>
<evidence type="ECO:0000256" key="8">
    <source>
        <dbReference type="ARBA" id="ARBA00023136"/>
    </source>
</evidence>
<keyword evidence="8 10" id="KW-0472">Membrane</keyword>
<feature type="transmembrane region" description="Helical" evidence="10">
    <location>
        <begin position="198"/>
        <end position="219"/>
    </location>
</feature>
<dbReference type="InterPro" id="IPR003439">
    <property type="entry name" value="ABC_transporter-like_ATP-bd"/>
</dbReference>
<dbReference type="CDD" id="cd18580">
    <property type="entry name" value="ABC_6TM_ABCC_D2"/>
    <property type="match status" value="1"/>
</dbReference>
<evidence type="ECO:0000256" key="4">
    <source>
        <dbReference type="ARBA" id="ARBA00022737"/>
    </source>
</evidence>
<dbReference type="GO" id="GO:0012505">
    <property type="term" value="C:endomembrane system"/>
    <property type="evidence" value="ECO:0007669"/>
    <property type="project" value="UniProtKB-SubCell"/>
</dbReference>
<dbReference type="GO" id="GO:0000329">
    <property type="term" value="C:fungal-type vacuole membrane"/>
    <property type="evidence" value="ECO:0007669"/>
    <property type="project" value="UniProtKB-ARBA"/>
</dbReference>
<name>A0A9W8LP01_9FUNG</name>
<dbReference type="PANTHER" id="PTHR24223">
    <property type="entry name" value="ATP-BINDING CASSETTE SUB-FAMILY C"/>
    <property type="match status" value="1"/>
</dbReference>
<keyword evidence="3 10" id="KW-0812">Transmembrane</keyword>
<evidence type="ECO:0000313" key="13">
    <source>
        <dbReference type="Proteomes" id="UP001140094"/>
    </source>
</evidence>
<dbReference type="Gene3D" id="3.40.50.300">
    <property type="entry name" value="P-loop containing nucleotide triphosphate hydrolases"/>
    <property type="match status" value="2"/>
</dbReference>
<dbReference type="PANTHER" id="PTHR24223:SF443">
    <property type="entry name" value="MULTIDRUG-RESISTANCE LIKE PROTEIN 1, ISOFORM I"/>
    <property type="match status" value="1"/>
</dbReference>
<dbReference type="FunFam" id="1.20.1560.10:FF:000010">
    <property type="entry name" value="Multidrug resistance-associated ABC transporter"/>
    <property type="match status" value="1"/>
</dbReference>
<dbReference type="GO" id="GO:0140359">
    <property type="term" value="F:ABC-type transporter activity"/>
    <property type="evidence" value="ECO:0007669"/>
    <property type="project" value="InterPro"/>
</dbReference>
<evidence type="ECO:0000256" key="9">
    <source>
        <dbReference type="SAM" id="MobiDB-lite"/>
    </source>
</evidence>
<feature type="transmembrane region" description="Helical" evidence="10">
    <location>
        <begin position="325"/>
        <end position="352"/>
    </location>
</feature>
<dbReference type="Gene3D" id="1.20.1560.10">
    <property type="entry name" value="ABC transporter type 1, transmembrane domain"/>
    <property type="match status" value="1"/>
</dbReference>
<evidence type="ECO:0000256" key="7">
    <source>
        <dbReference type="ARBA" id="ARBA00022989"/>
    </source>
</evidence>
<organism evidence="12 13">
    <name type="scientific">Coemansia guatemalensis</name>
    <dbReference type="NCBI Taxonomy" id="2761395"/>
    <lineage>
        <taxon>Eukaryota</taxon>
        <taxon>Fungi</taxon>
        <taxon>Fungi incertae sedis</taxon>
        <taxon>Zoopagomycota</taxon>
        <taxon>Kickxellomycotina</taxon>
        <taxon>Kickxellomycetes</taxon>
        <taxon>Kickxellales</taxon>
        <taxon>Kickxellaceae</taxon>
        <taxon>Coemansia</taxon>
    </lineage>
</organism>
<evidence type="ECO:0000256" key="10">
    <source>
        <dbReference type="SAM" id="Phobius"/>
    </source>
</evidence>
<dbReference type="AlphaFoldDB" id="A0A9W8LP01"/>
<comment type="subcellular location">
    <subcellularLocation>
        <location evidence="1">Endomembrane system</location>
        <topology evidence="1">Multi-pass membrane protein</topology>
    </subcellularLocation>
</comment>
<feature type="compositionally biased region" description="Low complexity" evidence="9">
    <location>
        <begin position="100"/>
        <end position="113"/>
    </location>
</feature>
<comment type="caution">
    <text evidence="12">The sequence shown here is derived from an EMBL/GenBank/DDBJ whole genome shotgun (WGS) entry which is preliminary data.</text>
</comment>
<dbReference type="PROSITE" id="PS50929">
    <property type="entry name" value="ABC_TM1F"/>
    <property type="match status" value="1"/>
</dbReference>
<dbReference type="InterPro" id="IPR044726">
    <property type="entry name" value="ABCC_6TM_D2"/>
</dbReference>
<keyword evidence="4" id="KW-0677">Repeat</keyword>
<evidence type="ECO:0000256" key="5">
    <source>
        <dbReference type="ARBA" id="ARBA00022741"/>
    </source>
</evidence>
<dbReference type="Pfam" id="PF00664">
    <property type="entry name" value="ABC_membrane"/>
    <property type="match status" value="1"/>
</dbReference>
<protein>
    <recommendedName>
        <fullName evidence="11">ABC transmembrane type-1 domain-containing protein</fullName>
    </recommendedName>
</protein>
<dbReference type="Pfam" id="PF00005">
    <property type="entry name" value="ABC_tran"/>
    <property type="match status" value="1"/>
</dbReference>
<keyword evidence="2" id="KW-0813">Transport</keyword>
<dbReference type="OrthoDB" id="6500128at2759"/>
<evidence type="ECO:0000313" key="12">
    <source>
        <dbReference type="EMBL" id="KAJ2794766.1"/>
    </source>
</evidence>
<feature type="domain" description="ABC transmembrane type-1" evidence="11">
    <location>
        <begin position="201"/>
        <end position="486"/>
    </location>
</feature>
<dbReference type="InterPro" id="IPR027417">
    <property type="entry name" value="P-loop_NTPase"/>
</dbReference>
<dbReference type="Proteomes" id="UP001140094">
    <property type="component" value="Unassembled WGS sequence"/>
</dbReference>
<feature type="transmembrane region" description="Helical" evidence="10">
    <location>
        <begin position="460"/>
        <end position="479"/>
    </location>
</feature>
<dbReference type="SUPFAM" id="SSF90123">
    <property type="entry name" value="ABC transporter transmembrane region"/>
    <property type="match status" value="1"/>
</dbReference>
<feature type="region of interest" description="Disordered" evidence="9">
    <location>
        <begin position="100"/>
        <end position="161"/>
    </location>
</feature>
<dbReference type="SUPFAM" id="SSF52540">
    <property type="entry name" value="P-loop containing nucleoside triphosphate hydrolases"/>
    <property type="match status" value="2"/>
</dbReference>
<reference evidence="12" key="1">
    <citation type="submission" date="2022-07" db="EMBL/GenBank/DDBJ databases">
        <title>Phylogenomic reconstructions and comparative analyses of Kickxellomycotina fungi.</title>
        <authorList>
            <person name="Reynolds N.K."/>
            <person name="Stajich J.E."/>
            <person name="Barry K."/>
            <person name="Grigoriev I.V."/>
            <person name="Crous P."/>
            <person name="Smith M.E."/>
        </authorList>
    </citation>
    <scope>NUCLEOTIDE SEQUENCE</scope>
    <source>
        <strain evidence="12">NRRL 1565</strain>
    </source>
</reference>
<keyword evidence="6" id="KW-0067">ATP-binding</keyword>
<feature type="non-terminal residue" evidence="12">
    <location>
        <position position="656"/>
    </location>
</feature>
<sequence length="656" mass="72387">MRVSLARAVYSRADVYVLDDPLAAVDAHVSKHLFTHVLGPQGMLQSRARILVTNAVQYLKSVDNIVMLHDGKIIEQGSFAQAMDNQDDIFEFIHRHVGDSQASTGSSNTSSDTECAESNLDKAERCNTAAGRAVESSDPDVSGGSDVQHNRDAVQDGVAGQTEDAGRIITTEHRREDKVEWSTYNTYVNACGKGNVNMLYIGFVLAVAGDVCANLWLRYWSSSSADASEDSTASSTHSPLYYLYIYGGIGLLGAAMNLLKALVLWTRCSVRASTEVHQNMLNGVMRSPMSFFDTTPTGRILNRFSSDVESCDQRLSSEVTDLMELVGLIASALAIIGITMPRLLIITPLLAIGSRYYQKQYISSSREIRRLDSTTRSPIFAHFHETAAGITTIRAYNQQSRFITENEYRIGQHIRVDNASLLLNQWLAMRLETIGNLIMLGAALNTVATMHRSGTGDGSLIGVVISSTFVMAGAFNWLMRTFSDIEVCMTHLERAVEYGNLPSEAANIIEDCRPKEVWPEQGVVEFKNYSTRYREGLDLVLKDLSFRVAPRQKVGIVGRTGAGKSSLTLALFRIIEAAGGQILLDGEDISQYGLLDVRSKLSIIPQDPVLFAGTVRENLDPFGSYSDQDIWRALEQAHLAEYIRGKDERLEFMVAQ</sequence>
<evidence type="ECO:0000256" key="1">
    <source>
        <dbReference type="ARBA" id="ARBA00004127"/>
    </source>
</evidence>
<dbReference type="EMBL" id="JANBUO010002414">
    <property type="protein sequence ID" value="KAJ2794766.1"/>
    <property type="molecule type" value="Genomic_DNA"/>
</dbReference>
<keyword evidence="13" id="KW-1185">Reference proteome</keyword>
<dbReference type="InterPro" id="IPR050173">
    <property type="entry name" value="ABC_transporter_C-like"/>
</dbReference>
<keyword evidence="5" id="KW-0547">Nucleotide-binding</keyword>
<accession>A0A9W8LP01</accession>
<gene>
    <name evidence="12" type="ORF">H4R20_006118</name>
</gene>
<evidence type="ECO:0000256" key="3">
    <source>
        <dbReference type="ARBA" id="ARBA00022692"/>
    </source>
</evidence>